<protein>
    <recommendedName>
        <fullName evidence="3">DUF1805 domain-containing protein</fullName>
    </recommendedName>
</protein>
<dbReference type="Pfam" id="PF08827">
    <property type="entry name" value="DUF1805"/>
    <property type="match status" value="1"/>
</dbReference>
<evidence type="ECO:0000313" key="2">
    <source>
        <dbReference type="Proteomes" id="UP000464178"/>
    </source>
</evidence>
<dbReference type="SUPFAM" id="SSF102891">
    <property type="entry name" value="Hypothetical protein Ta1206"/>
    <property type="match status" value="1"/>
</dbReference>
<dbReference type="Proteomes" id="UP000464178">
    <property type="component" value="Chromosome"/>
</dbReference>
<gene>
    <name evidence="1" type="ORF">SOIL9_64850</name>
</gene>
<dbReference type="Gene3D" id="3.30.1980.10">
    <property type="entry name" value="Hypothetical protein YunC"/>
    <property type="match status" value="1"/>
</dbReference>
<accession>A0A6P2CQT9</accession>
<proteinExistence type="predicted"/>
<evidence type="ECO:0008006" key="3">
    <source>
        <dbReference type="Google" id="ProtNLM"/>
    </source>
</evidence>
<dbReference type="InterPro" id="IPR036493">
    <property type="entry name" value="YunC_sf"/>
</dbReference>
<keyword evidence="2" id="KW-1185">Reference proteome</keyword>
<dbReference type="EMBL" id="LR593886">
    <property type="protein sequence ID" value="VTR91229.1"/>
    <property type="molecule type" value="Genomic_DNA"/>
</dbReference>
<evidence type="ECO:0000313" key="1">
    <source>
        <dbReference type="EMBL" id="VTR91229.1"/>
    </source>
</evidence>
<sequence length="102" mass="10864">MKLAPTPTEPKREHTMNWDGLEQHRIDLKLPLLLIRGSRGVLACGYLAVATFDKTGEVAAIVTGVRSFDDMLVAKVTAVSTSGATAGLQVGMTGAEILDVIR</sequence>
<dbReference type="KEGG" id="gms:SOIL9_64850"/>
<dbReference type="AlphaFoldDB" id="A0A6P2CQT9"/>
<dbReference type="InterPro" id="IPR014931">
    <property type="entry name" value="DUF1805"/>
</dbReference>
<name>A0A6P2CQT9_9BACT</name>
<organism evidence="1 2">
    <name type="scientific">Gemmata massiliana</name>
    <dbReference type="NCBI Taxonomy" id="1210884"/>
    <lineage>
        <taxon>Bacteria</taxon>
        <taxon>Pseudomonadati</taxon>
        <taxon>Planctomycetota</taxon>
        <taxon>Planctomycetia</taxon>
        <taxon>Gemmatales</taxon>
        <taxon>Gemmataceae</taxon>
        <taxon>Gemmata</taxon>
    </lineage>
</organism>
<reference evidence="1 2" key="1">
    <citation type="submission" date="2019-05" db="EMBL/GenBank/DDBJ databases">
        <authorList>
            <consortium name="Science for Life Laboratories"/>
        </authorList>
    </citation>
    <scope>NUCLEOTIDE SEQUENCE [LARGE SCALE GENOMIC DNA]</scope>
    <source>
        <strain evidence="1">Soil9</strain>
    </source>
</reference>